<gene>
    <name evidence="1" type="ORF">Y717_02285</name>
</gene>
<sequence>MLAAVAADWGRLGPYLRMGVEGTDGTAGAGDAAGGPNGLSSALRSLRSMERHAPGRTEAAGETARFVLALLPPAEAERLVATHSGRLAGTLEDGTPAEETYAGFTAADLAFLLLDDNPMVGPLLGPVRERLLSYPMLDDWAAEAHGRTPGLIRLRGESGARGVDRIPSFQFSDAATPWPVVVTVNGLLDAARDPWGAADWWLSANGYLGVAPAELLGSGQDGQLAGTARYLVEGE</sequence>
<keyword evidence="2" id="KW-1185">Reference proteome</keyword>
<evidence type="ECO:0000313" key="1">
    <source>
        <dbReference type="EMBL" id="PVE05224.1"/>
    </source>
</evidence>
<organism evidence="1 2">
    <name type="scientific">Streptomyces scopuliridis RB72</name>
    <dbReference type="NCBI Taxonomy" id="1440053"/>
    <lineage>
        <taxon>Bacteria</taxon>
        <taxon>Bacillati</taxon>
        <taxon>Actinomycetota</taxon>
        <taxon>Actinomycetes</taxon>
        <taxon>Kitasatosporales</taxon>
        <taxon>Streptomycetaceae</taxon>
        <taxon>Streptomyces</taxon>
    </lineage>
</organism>
<reference evidence="1 2" key="1">
    <citation type="submission" date="2013-12" db="EMBL/GenBank/DDBJ databases">
        <title>Annotated genome of Streptomyces scopuliridis.</title>
        <authorList>
            <person name="Olson J.B."/>
        </authorList>
    </citation>
    <scope>NUCLEOTIDE SEQUENCE [LARGE SCALE GENOMIC DNA]</scope>
    <source>
        <strain evidence="1 2">RB72</strain>
    </source>
</reference>
<evidence type="ECO:0000313" key="2">
    <source>
        <dbReference type="Proteomes" id="UP000245992"/>
    </source>
</evidence>
<dbReference type="EMBL" id="AZSP01000342">
    <property type="protein sequence ID" value="PVE05224.1"/>
    <property type="molecule type" value="Genomic_DNA"/>
</dbReference>
<comment type="caution">
    <text evidence="1">The sequence shown here is derived from an EMBL/GenBank/DDBJ whole genome shotgun (WGS) entry which is preliminary data.</text>
</comment>
<name>A0A2T7SQV8_9ACTN</name>
<dbReference type="Proteomes" id="UP000245992">
    <property type="component" value="Unassembled WGS sequence"/>
</dbReference>
<accession>A0A2T7SQV8</accession>
<protein>
    <submittedName>
        <fullName evidence="1">Uncharacterized protein</fullName>
    </submittedName>
</protein>
<dbReference type="STRING" id="1440053.GCA_000718095_04300"/>
<proteinExistence type="predicted"/>
<dbReference type="AlphaFoldDB" id="A0A2T7SQV8"/>